<evidence type="ECO:0000256" key="4">
    <source>
        <dbReference type="SAM" id="MobiDB-lite"/>
    </source>
</evidence>
<keyword evidence="5" id="KW-0812">Transmembrane</keyword>
<dbReference type="GO" id="GO:0006004">
    <property type="term" value="P:fucose metabolic process"/>
    <property type="evidence" value="ECO:0007669"/>
    <property type="project" value="UniProtKB-KW"/>
</dbReference>
<keyword evidence="2" id="KW-0294">Fucose metabolism</keyword>
<dbReference type="EMBL" id="NCSJ02000164">
    <property type="protein sequence ID" value="RFU28424.1"/>
    <property type="molecule type" value="Genomic_DNA"/>
</dbReference>
<accession>A0A3E2H4X0</accession>
<reference evidence="6 7" key="1">
    <citation type="submission" date="2018-05" db="EMBL/GenBank/DDBJ databases">
        <title>Draft genome sequence of Scytalidium lignicola DSM 105466, a ubiquitous saprotrophic fungus.</title>
        <authorList>
            <person name="Buettner E."/>
            <person name="Gebauer A.M."/>
            <person name="Hofrichter M."/>
            <person name="Liers C."/>
            <person name="Kellner H."/>
        </authorList>
    </citation>
    <scope>NUCLEOTIDE SEQUENCE [LARGE SCALE GENOMIC DNA]</scope>
    <source>
        <strain evidence="6 7">DSM 105466</strain>
    </source>
</reference>
<dbReference type="Pfam" id="PF10250">
    <property type="entry name" value="O-FucT"/>
    <property type="match status" value="1"/>
</dbReference>
<keyword evidence="7" id="KW-1185">Reference proteome</keyword>
<dbReference type="InterPro" id="IPR019378">
    <property type="entry name" value="GDP-Fuc_O-FucTrfase"/>
</dbReference>
<feature type="non-terminal residue" evidence="6">
    <location>
        <position position="1"/>
    </location>
</feature>
<evidence type="ECO:0000313" key="6">
    <source>
        <dbReference type="EMBL" id="RFU28424.1"/>
    </source>
</evidence>
<dbReference type="AlphaFoldDB" id="A0A3E2H4X0"/>
<sequence>MIVRKNAISASLIFISLVLIWWIAAQLPGASLRTTSGTSSSSPSPEAVAQEVEDSHASKKPLMETQPDALTTTKEENKDKSVYTPNLPLRTYFDQAFSVDTPAEYDFPALREVCESNSWPEDDVYLQCNNMHAGLTSIISQVKVCLKMAVEAGTGLILPSMPIRDPTNLLEYNLLNPDKYLTYDEWFDAQHVIDSFARACPKMKIIHPSKLDTEVAVKNRWSIDMPPSYVAVKGFFWVGRPFKTHFDEQMAFLEQLSSLNPNRNDSAKGITIVTMGAQFLLFRITDDPTHRELRLWNDISSLIRFNEGPRKIVDKLLKQINARPFYGVHFRVENDTIWSSLDDQLSRDLDALDRAWVKYGSPDLNAKKPLVYLACGDSDQVEKFVSAGNERGWDVTHKWALAEASGDKQVLNAINELAFDFQGAVDMGIMLKSDFFFGITGSAFSSSVANARDPTGRYRGSSLLVANDEGARNHLVNDGDASDYPCCL</sequence>
<dbReference type="Proteomes" id="UP000258309">
    <property type="component" value="Unassembled WGS sequence"/>
</dbReference>
<name>A0A3E2H4X0_SCYLI</name>
<evidence type="ECO:0008006" key="8">
    <source>
        <dbReference type="Google" id="ProtNLM"/>
    </source>
</evidence>
<evidence type="ECO:0000256" key="5">
    <source>
        <dbReference type="SAM" id="Phobius"/>
    </source>
</evidence>
<dbReference type="OrthoDB" id="20368at2759"/>
<evidence type="ECO:0000313" key="7">
    <source>
        <dbReference type="Proteomes" id="UP000258309"/>
    </source>
</evidence>
<keyword evidence="1" id="KW-0808">Transferase</keyword>
<dbReference type="GO" id="GO:0016740">
    <property type="term" value="F:transferase activity"/>
    <property type="evidence" value="ECO:0007669"/>
    <property type="project" value="UniProtKB-KW"/>
</dbReference>
<organism evidence="6 7">
    <name type="scientific">Scytalidium lignicola</name>
    <name type="common">Hyphomycete</name>
    <dbReference type="NCBI Taxonomy" id="5539"/>
    <lineage>
        <taxon>Eukaryota</taxon>
        <taxon>Fungi</taxon>
        <taxon>Dikarya</taxon>
        <taxon>Ascomycota</taxon>
        <taxon>Pezizomycotina</taxon>
        <taxon>Leotiomycetes</taxon>
        <taxon>Leotiomycetes incertae sedis</taxon>
        <taxon>Scytalidium</taxon>
    </lineage>
</organism>
<proteinExistence type="predicted"/>
<evidence type="ECO:0000256" key="3">
    <source>
        <dbReference type="ARBA" id="ARBA00023277"/>
    </source>
</evidence>
<dbReference type="CDD" id="cd11296">
    <property type="entry name" value="O-FucT_like"/>
    <property type="match status" value="1"/>
</dbReference>
<keyword evidence="3" id="KW-0119">Carbohydrate metabolism</keyword>
<dbReference type="STRING" id="5539.A0A3E2H4X0"/>
<keyword evidence="5" id="KW-1133">Transmembrane helix</keyword>
<feature type="region of interest" description="Disordered" evidence="4">
    <location>
        <begin position="33"/>
        <end position="82"/>
    </location>
</feature>
<feature type="transmembrane region" description="Helical" evidence="5">
    <location>
        <begin position="7"/>
        <end position="24"/>
    </location>
</feature>
<comment type="caution">
    <text evidence="6">The sequence shown here is derived from an EMBL/GenBank/DDBJ whole genome shotgun (WGS) entry which is preliminary data.</text>
</comment>
<evidence type="ECO:0000256" key="1">
    <source>
        <dbReference type="ARBA" id="ARBA00022679"/>
    </source>
</evidence>
<keyword evidence="5" id="KW-0472">Membrane</keyword>
<gene>
    <name evidence="6" type="ORF">B7463_g7906</name>
</gene>
<feature type="compositionally biased region" description="Low complexity" evidence="4">
    <location>
        <begin position="34"/>
        <end position="45"/>
    </location>
</feature>
<protein>
    <recommendedName>
        <fullName evidence="8">GDP-fucose protein O-fucosyltransferase</fullName>
    </recommendedName>
</protein>
<dbReference type="OMA" id="YGVHFRV"/>
<dbReference type="Gene3D" id="3.40.50.11350">
    <property type="match status" value="1"/>
</dbReference>
<feature type="non-terminal residue" evidence="6">
    <location>
        <position position="488"/>
    </location>
</feature>
<evidence type="ECO:0000256" key="2">
    <source>
        <dbReference type="ARBA" id="ARBA00023253"/>
    </source>
</evidence>